<evidence type="ECO:0000256" key="1">
    <source>
        <dbReference type="SAM" id="Phobius"/>
    </source>
</evidence>
<proteinExistence type="predicted"/>
<keyword evidence="3" id="KW-1185">Reference proteome</keyword>
<evidence type="ECO:0000313" key="3">
    <source>
        <dbReference type="Proteomes" id="UP000050525"/>
    </source>
</evidence>
<comment type="caution">
    <text evidence="2">The sequence shown here is derived from an EMBL/GenBank/DDBJ whole genome shotgun (WGS) entry which is preliminary data.</text>
</comment>
<keyword evidence="1" id="KW-0812">Transmembrane</keyword>
<reference evidence="2 3" key="1">
    <citation type="journal article" date="2012" name="Genome Biol.">
        <title>Sequencing three crocodilian genomes to illuminate the evolution of archosaurs and amniotes.</title>
        <authorList>
            <person name="St John J.A."/>
            <person name="Braun E.L."/>
            <person name="Isberg S.R."/>
            <person name="Miles L.G."/>
            <person name="Chong A.Y."/>
            <person name="Gongora J."/>
            <person name="Dalzell P."/>
            <person name="Moran C."/>
            <person name="Bed'hom B."/>
            <person name="Abzhanov A."/>
            <person name="Burgess S.C."/>
            <person name="Cooksey A.M."/>
            <person name="Castoe T.A."/>
            <person name="Crawford N.G."/>
            <person name="Densmore L.D."/>
            <person name="Drew J.C."/>
            <person name="Edwards S.V."/>
            <person name="Faircloth B.C."/>
            <person name="Fujita M.K."/>
            <person name="Greenwold M.J."/>
            <person name="Hoffmann F.G."/>
            <person name="Howard J.M."/>
            <person name="Iguchi T."/>
            <person name="Janes D.E."/>
            <person name="Khan S.Y."/>
            <person name="Kohno S."/>
            <person name="de Koning A.J."/>
            <person name="Lance S.L."/>
            <person name="McCarthy F.M."/>
            <person name="McCormack J.E."/>
            <person name="Merchant M.E."/>
            <person name="Peterson D.G."/>
            <person name="Pollock D.D."/>
            <person name="Pourmand N."/>
            <person name="Raney B.J."/>
            <person name="Roessler K.A."/>
            <person name="Sanford J.R."/>
            <person name="Sawyer R.H."/>
            <person name="Schmidt C.J."/>
            <person name="Triplett E.W."/>
            <person name="Tuberville T.D."/>
            <person name="Venegas-Anaya M."/>
            <person name="Howard J.T."/>
            <person name="Jarvis E.D."/>
            <person name="Guillette L.J.Jr."/>
            <person name="Glenn T.C."/>
            <person name="Green R.E."/>
            <person name="Ray D.A."/>
        </authorList>
    </citation>
    <scope>NUCLEOTIDE SEQUENCE [LARGE SCALE GENOMIC DNA]</scope>
    <source>
        <strain evidence="2">KSC_2009_1</strain>
    </source>
</reference>
<keyword evidence="1" id="KW-0472">Membrane</keyword>
<accession>A0A151NEG8</accession>
<organism evidence="2 3">
    <name type="scientific">Alligator mississippiensis</name>
    <name type="common">American alligator</name>
    <dbReference type="NCBI Taxonomy" id="8496"/>
    <lineage>
        <taxon>Eukaryota</taxon>
        <taxon>Metazoa</taxon>
        <taxon>Chordata</taxon>
        <taxon>Craniata</taxon>
        <taxon>Vertebrata</taxon>
        <taxon>Euteleostomi</taxon>
        <taxon>Archelosauria</taxon>
        <taxon>Archosauria</taxon>
        <taxon>Crocodylia</taxon>
        <taxon>Alligatoridae</taxon>
        <taxon>Alligatorinae</taxon>
        <taxon>Alligator</taxon>
    </lineage>
</organism>
<protein>
    <submittedName>
        <fullName evidence="2">Uncharacterized protein</fullName>
    </submittedName>
</protein>
<dbReference type="Proteomes" id="UP000050525">
    <property type="component" value="Unassembled WGS sequence"/>
</dbReference>
<evidence type="ECO:0000313" key="2">
    <source>
        <dbReference type="EMBL" id="KYO34915.1"/>
    </source>
</evidence>
<feature type="transmembrane region" description="Helical" evidence="1">
    <location>
        <begin position="48"/>
        <end position="72"/>
    </location>
</feature>
<keyword evidence="1" id="KW-1133">Transmembrane helix</keyword>
<gene>
    <name evidence="2" type="ORF">Y1Q_0022344</name>
</gene>
<sequence length="139" mass="15805">MKARLTDLCGFQLHRRSCCRGLNEEEKLLFDALERLERTTKMLKEKMVALAVILGILVFVIVLGGFCLWRLLCAKGALQSELEREKRTLQSKTESGKAALQSELEIEKERECMGVQKEAGLRYTSLQLKALAQPITNFM</sequence>
<dbReference type="AlphaFoldDB" id="A0A151NEG8"/>
<name>A0A151NEG8_ALLMI</name>
<dbReference type="EMBL" id="AKHW03003259">
    <property type="protein sequence ID" value="KYO34915.1"/>
    <property type="molecule type" value="Genomic_DNA"/>
</dbReference>